<evidence type="ECO:0000313" key="2">
    <source>
        <dbReference type="EMBL" id="AAO18363.1"/>
    </source>
</evidence>
<feature type="chain" id="PRO_5004283346" evidence="1">
    <location>
        <begin position="23"/>
        <end position="67"/>
    </location>
</feature>
<reference evidence="2" key="2">
    <citation type="journal article" date="2007" name="Infect. Immun.">
        <title>New tick defensin isoform and antimicrobial gene expression in response to Rickettsia montanensis challenge.</title>
        <authorList>
            <person name="Ceraul S.M."/>
            <person name="Dreher-Lesnick S.M."/>
            <person name="Gillespie J.J."/>
            <person name="Rahman M.S."/>
            <person name="Azad A.F."/>
        </authorList>
    </citation>
    <scope>NUCLEOTIDE SEQUENCE</scope>
</reference>
<keyword evidence="1" id="KW-0732">Signal</keyword>
<feature type="signal peptide" evidence="1">
    <location>
        <begin position="1"/>
        <end position="22"/>
    </location>
</feature>
<protein>
    <submittedName>
        <fullName evidence="2">Defensin-like protein</fullName>
    </submittedName>
</protein>
<evidence type="ECO:0000256" key="1">
    <source>
        <dbReference type="SAM" id="SignalP"/>
    </source>
</evidence>
<name>Q6YC89_DERVA</name>
<sequence length="67" mass="7095">MRFTSAIFLVAVIAAFVVMITATGERSEERSEEARASGCKADACKSYCKSLGSGGGYCDQGTWCVCN</sequence>
<reference evidence="2" key="1">
    <citation type="submission" date="2002-10" db="EMBL/GenBank/DDBJ databases">
        <title>A defensin-like mRNA molecule identified from Dermacentor variabilis ticks.</title>
        <authorList>
            <person name="Simser J.A."/>
            <person name="Mulenga A."/>
            <person name="Macaluso K.R."/>
            <person name="Azad A.F."/>
        </authorList>
    </citation>
    <scope>NUCLEOTIDE SEQUENCE</scope>
</reference>
<accession>Q6YC89</accession>
<dbReference type="EMBL" id="AY159879">
    <property type="protein sequence ID" value="AAO18363.1"/>
    <property type="molecule type" value="mRNA"/>
</dbReference>
<organism evidence="2">
    <name type="scientific">Dermacentor variabilis</name>
    <name type="common">American dog tick</name>
    <dbReference type="NCBI Taxonomy" id="34621"/>
    <lineage>
        <taxon>Eukaryota</taxon>
        <taxon>Metazoa</taxon>
        <taxon>Ecdysozoa</taxon>
        <taxon>Arthropoda</taxon>
        <taxon>Chelicerata</taxon>
        <taxon>Arachnida</taxon>
        <taxon>Acari</taxon>
        <taxon>Parasitiformes</taxon>
        <taxon>Ixodida</taxon>
        <taxon>Ixodoidea</taxon>
        <taxon>Ixodidae</taxon>
        <taxon>Rhipicephalinae</taxon>
        <taxon>Dermacentor</taxon>
    </lineage>
</organism>
<proteinExistence type="evidence at transcript level"/>
<dbReference type="AlphaFoldDB" id="Q6YC89"/>